<organism evidence="14 15">
    <name type="scientific">Podospora didyma</name>
    <dbReference type="NCBI Taxonomy" id="330526"/>
    <lineage>
        <taxon>Eukaryota</taxon>
        <taxon>Fungi</taxon>
        <taxon>Dikarya</taxon>
        <taxon>Ascomycota</taxon>
        <taxon>Pezizomycotina</taxon>
        <taxon>Sordariomycetes</taxon>
        <taxon>Sordariomycetidae</taxon>
        <taxon>Sordariales</taxon>
        <taxon>Podosporaceae</taxon>
        <taxon>Podospora</taxon>
    </lineage>
</organism>
<dbReference type="InterPro" id="IPR021752">
    <property type="entry name" value="TF_Rrn7_Zf"/>
</dbReference>
<dbReference type="InterPro" id="IPR048538">
    <property type="entry name" value="Rrn7_cyclin_C"/>
</dbReference>
<feature type="domain" description="Rrn7/TAF1B C-terminal cyclin" evidence="13">
    <location>
        <begin position="255"/>
        <end position="416"/>
    </location>
</feature>
<sequence>MATHHDLRRFPHGETCAQCPAQRWYIENGRKFCQNGHQVEGFVQFDVDEADNFGEKRKINRKQKDVREKELKHFSGNNAKELYLECLQLILRKQIAWLVNKKDVHPELESVCRDIWDLRIRDFPGLTKALSPGEKGKGGSASQNSGSDGEMVMFSSQTVSQPSSPGLSPTKGKSLKSWSSDEWALPAPIDTLAIIYLGCVLRQEPIRIGDLYRWARSNQIPFLEMAHQVPKEWRERLPPWAQRLLLCRYIRWGGSELHRATISLMTGYQENRGMSFPSLPAPAQTLLYLKDLALPPLVYQNVQKTCGLLGIDFSFPPKIKDPSSARHTLFEIPEVQLVAAVVASTKLMYPLDSVERFPRDAEDPLSLKMDWTVWEAEFEEPPKKLGRVEFEHLEPDDIWTLSKEELNEFMNWFQQTRVDITNPTDQTEVDRLFPLQRVKPLSVSHDKPDEEIEATMKRVQNAMISVSPRPDPPSKDAKINRLGSPYSVYRYTHELTGHAKRFFEVAAHVAGLTVKDLVSAVFRFDMLMKQWEVEEVRRINREKTQVAREVAG</sequence>
<feature type="region of interest" description="Disordered" evidence="10">
    <location>
        <begin position="129"/>
        <end position="150"/>
    </location>
</feature>
<evidence type="ECO:0000256" key="5">
    <source>
        <dbReference type="ARBA" id="ARBA00022833"/>
    </source>
</evidence>
<evidence type="ECO:0000259" key="12">
    <source>
        <dbReference type="Pfam" id="PF20644"/>
    </source>
</evidence>
<evidence type="ECO:0000313" key="14">
    <source>
        <dbReference type="EMBL" id="KAK3390476.1"/>
    </source>
</evidence>
<keyword evidence="5" id="KW-0862">Zinc</keyword>
<reference evidence="14" key="1">
    <citation type="journal article" date="2023" name="Mol. Phylogenet. Evol.">
        <title>Genome-scale phylogeny and comparative genomics of the fungal order Sordariales.</title>
        <authorList>
            <person name="Hensen N."/>
            <person name="Bonometti L."/>
            <person name="Westerberg I."/>
            <person name="Brannstrom I.O."/>
            <person name="Guillou S."/>
            <person name="Cros-Aarteil S."/>
            <person name="Calhoun S."/>
            <person name="Haridas S."/>
            <person name="Kuo A."/>
            <person name="Mondo S."/>
            <person name="Pangilinan J."/>
            <person name="Riley R."/>
            <person name="LaButti K."/>
            <person name="Andreopoulos B."/>
            <person name="Lipzen A."/>
            <person name="Chen C."/>
            <person name="Yan M."/>
            <person name="Daum C."/>
            <person name="Ng V."/>
            <person name="Clum A."/>
            <person name="Steindorff A."/>
            <person name="Ohm R.A."/>
            <person name="Martin F."/>
            <person name="Silar P."/>
            <person name="Natvig D.O."/>
            <person name="Lalanne C."/>
            <person name="Gautier V."/>
            <person name="Ament-Velasquez S.L."/>
            <person name="Kruys A."/>
            <person name="Hutchinson M.I."/>
            <person name="Powell A.J."/>
            <person name="Barry K."/>
            <person name="Miller A.N."/>
            <person name="Grigoriev I.V."/>
            <person name="Debuchy R."/>
            <person name="Gladieux P."/>
            <person name="Hiltunen Thoren M."/>
            <person name="Johannesson H."/>
        </authorList>
    </citation>
    <scope>NUCLEOTIDE SEQUENCE</scope>
    <source>
        <strain evidence="14">CBS 232.78</strain>
    </source>
</reference>
<keyword evidence="9" id="KW-0539">Nucleus</keyword>
<keyword evidence="7" id="KW-0238">DNA-binding</keyword>
<evidence type="ECO:0000256" key="3">
    <source>
        <dbReference type="ARBA" id="ARBA00022723"/>
    </source>
</evidence>
<accession>A0AAE0NZ93</accession>
<keyword evidence="3" id="KW-0479">Metal-binding</keyword>
<dbReference type="Pfam" id="PF20645">
    <property type="entry name" value="Rrn7_cyclin_C"/>
    <property type="match status" value="1"/>
</dbReference>
<comment type="caution">
    <text evidence="14">The sequence shown here is derived from an EMBL/GenBank/DDBJ whole genome shotgun (WGS) entry which is preliminary data.</text>
</comment>
<dbReference type="EMBL" id="JAULSW010000002">
    <property type="protein sequence ID" value="KAK3390476.1"/>
    <property type="molecule type" value="Genomic_DNA"/>
</dbReference>
<evidence type="ECO:0000313" key="15">
    <source>
        <dbReference type="Proteomes" id="UP001285441"/>
    </source>
</evidence>
<dbReference type="Proteomes" id="UP001285441">
    <property type="component" value="Unassembled WGS sequence"/>
</dbReference>
<evidence type="ECO:0000259" key="13">
    <source>
        <dbReference type="Pfam" id="PF20645"/>
    </source>
</evidence>
<evidence type="ECO:0000256" key="2">
    <source>
        <dbReference type="ARBA" id="ARBA00006899"/>
    </source>
</evidence>
<dbReference type="AlphaFoldDB" id="A0AAE0NZ93"/>
<dbReference type="GO" id="GO:0008270">
    <property type="term" value="F:zinc ion binding"/>
    <property type="evidence" value="ECO:0007669"/>
    <property type="project" value="UniProtKB-KW"/>
</dbReference>
<keyword evidence="15" id="KW-1185">Reference proteome</keyword>
<protein>
    <recommendedName>
        <fullName evidence="16">RRN7-type domain-containing protein</fullName>
    </recommendedName>
</protein>
<evidence type="ECO:0000256" key="6">
    <source>
        <dbReference type="ARBA" id="ARBA00023015"/>
    </source>
</evidence>
<evidence type="ECO:0000256" key="7">
    <source>
        <dbReference type="ARBA" id="ARBA00023125"/>
    </source>
</evidence>
<comment type="similarity">
    <text evidence="2">Belongs to the RRN7/TAF1B family.</text>
</comment>
<evidence type="ECO:0008006" key="16">
    <source>
        <dbReference type="Google" id="ProtNLM"/>
    </source>
</evidence>
<dbReference type="InterPro" id="IPR033599">
    <property type="entry name" value="TAF1B/Rrn7"/>
</dbReference>
<evidence type="ECO:0000256" key="8">
    <source>
        <dbReference type="ARBA" id="ARBA00023163"/>
    </source>
</evidence>
<dbReference type="InterPro" id="IPR048540">
    <property type="entry name" value="Rrn7_cyclin_N"/>
</dbReference>
<proteinExistence type="inferred from homology"/>
<evidence type="ECO:0000256" key="4">
    <source>
        <dbReference type="ARBA" id="ARBA00022771"/>
    </source>
</evidence>
<feature type="domain" description="Rrn7/TAF1B N-terminal cyclin" evidence="12">
    <location>
        <begin position="87"/>
        <end position="231"/>
    </location>
</feature>
<dbReference type="Pfam" id="PF20644">
    <property type="entry name" value="Rrn7_cyclin_N"/>
    <property type="match status" value="1"/>
</dbReference>
<gene>
    <name evidence="14" type="ORF">B0H63DRAFT_465722</name>
</gene>
<evidence type="ECO:0000256" key="9">
    <source>
        <dbReference type="ARBA" id="ARBA00023242"/>
    </source>
</evidence>
<name>A0AAE0NZ93_9PEZI</name>
<feature type="domain" description="RRN7-type" evidence="11">
    <location>
        <begin position="11"/>
        <end position="41"/>
    </location>
</feature>
<dbReference type="GO" id="GO:0070860">
    <property type="term" value="C:RNA polymerase I core factor complex"/>
    <property type="evidence" value="ECO:0007669"/>
    <property type="project" value="InterPro"/>
</dbReference>
<evidence type="ECO:0000256" key="1">
    <source>
        <dbReference type="ARBA" id="ARBA00004604"/>
    </source>
</evidence>
<keyword evidence="6" id="KW-0805">Transcription regulation</keyword>
<dbReference type="PANTHER" id="PTHR31576:SF2">
    <property type="entry name" value="TATA BOX-BINDING PROTEIN-ASSOCIATED FACTOR RNA POLYMERASE I SUBUNIT B"/>
    <property type="match status" value="1"/>
</dbReference>
<dbReference type="Pfam" id="PF11781">
    <property type="entry name" value="Zn_ribbon_RRN7"/>
    <property type="match status" value="1"/>
</dbReference>
<dbReference type="GO" id="GO:0001164">
    <property type="term" value="F:RNA polymerase I core promoter sequence-specific DNA binding"/>
    <property type="evidence" value="ECO:0007669"/>
    <property type="project" value="InterPro"/>
</dbReference>
<evidence type="ECO:0000259" key="11">
    <source>
        <dbReference type="Pfam" id="PF11781"/>
    </source>
</evidence>
<keyword evidence="8" id="KW-0804">Transcription</keyword>
<keyword evidence="4" id="KW-0863">Zinc-finger</keyword>
<evidence type="ECO:0000256" key="10">
    <source>
        <dbReference type="SAM" id="MobiDB-lite"/>
    </source>
</evidence>
<reference evidence="14" key="2">
    <citation type="submission" date="2023-06" db="EMBL/GenBank/DDBJ databases">
        <authorList>
            <consortium name="Lawrence Berkeley National Laboratory"/>
            <person name="Haridas S."/>
            <person name="Hensen N."/>
            <person name="Bonometti L."/>
            <person name="Westerberg I."/>
            <person name="Brannstrom I.O."/>
            <person name="Guillou S."/>
            <person name="Cros-Aarteil S."/>
            <person name="Calhoun S."/>
            <person name="Kuo A."/>
            <person name="Mondo S."/>
            <person name="Pangilinan J."/>
            <person name="Riley R."/>
            <person name="LaButti K."/>
            <person name="Andreopoulos B."/>
            <person name="Lipzen A."/>
            <person name="Chen C."/>
            <person name="Yanf M."/>
            <person name="Daum C."/>
            <person name="Ng V."/>
            <person name="Clum A."/>
            <person name="Steindorff A."/>
            <person name="Ohm R."/>
            <person name="Martin F."/>
            <person name="Silar P."/>
            <person name="Natvig D."/>
            <person name="Lalanne C."/>
            <person name="Gautier V."/>
            <person name="Ament-velasquez S.L."/>
            <person name="Kruys A."/>
            <person name="Hutchinson M.I."/>
            <person name="Powell A.J."/>
            <person name="Barry K."/>
            <person name="Miller A.N."/>
            <person name="Grigoriev I.V."/>
            <person name="Debuchy R."/>
            <person name="Gladieux P."/>
            <person name="Thoren M.H."/>
            <person name="Johannesson H."/>
        </authorList>
    </citation>
    <scope>NUCLEOTIDE SEQUENCE</scope>
    <source>
        <strain evidence="14">CBS 232.78</strain>
    </source>
</reference>
<dbReference type="PANTHER" id="PTHR31576">
    <property type="entry name" value="TATA BOX-BINDING PROTEIN-ASSOCIATED FACTOR RNA POLYMERASE I SUBUNIT B"/>
    <property type="match status" value="1"/>
</dbReference>
<dbReference type="GO" id="GO:0042790">
    <property type="term" value="P:nucleolar large rRNA transcription by RNA polymerase I"/>
    <property type="evidence" value="ECO:0007669"/>
    <property type="project" value="TreeGrafter"/>
</dbReference>
<comment type="subcellular location">
    <subcellularLocation>
        <location evidence="1">Nucleus</location>
        <location evidence="1">Nucleolus</location>
    </subcellularLocation>
</comment>